<reference evidence="1 2" key="1">
    <citation type="submission" date="2024-01" db="EMBL/GenBank/DDBJ databases">
        <title>The genomes of 5 underutilized Papilionoideae crops provide insights into root nodulation and disease resistanc.</title>
        <authorList>
            <person name="Jiang F."/>
        </authorList>
    </citation>
    <scope>NUCLEOTIDE SEQUENCE [LARGE SCALE GENOMIC DNA]</scope>
    <source>
        <strain evidence="1">LVBAO_FW01</strain>
        <tissue evidence="1">Leaves</tissue>
    </source>
</reference>
<dbReference type="AlphaFoldDB" id="A0AAN9PPE0"/>
<evidence type="ECO:0000313" key="2">
    <source>
        <dbReference type="Proteomes" id="UP001367508"/>
    </source>
</evidence>
<name>A0AAN9PPE0_CANGL</name>
<comment type="caution">
    <text evidence="1">The sequence shown here is derived from an EMBL/GenBank/DDBJ whole genome shotgun (WGS) entry which is preliminary data.</text>
</comment>
<protein>
    <submittedName>
        <fullName evidence="1">Uncharacterized protein</fullName>
    </submittedName>
</protein>
<keyword evidence="2" id="KW-1185">Reference proteome</keyword>
<organism evidence="1 2">
    <name type="scientific">Canavalia gladiata</name>
    <name type="common">Sword bean</name>
    <name type="synonym">Dolichos gladiatus</name>
    <dbReference type="NCBI Taxonomy" id="3824"/>
    <lineage>
        <taxon>Eukaryota</taxon>
        <taxon>Viridiplantae</taxon>
        <taxon>Streptophyta</taxon>
        <taxon>Embryophyta</taxon>
        <taxon>Tracheophyta</taxon>
        <taxon>Spermatophyta</taxon>
        <taxon>Magnoliopsida</taxon>
        <taxon>eudicotyledons</taxon>
        <taxon>Gunneridae</taxon>
        <taxon>Pentapetalae</taxon>
        <taxon>rosids</taxon>
        <taxon>fabids</taxon>
        <taxon>Fabales</taxon>
        <taxon>Fabaceae</taxon>
        <taxon>Papilionoideae</taxon>
        <taxon>50 kb inversion clade</taxon>
        <taxon>NPAAA clade</taxon>
        <taxon>indigoferoid/millettioid clade</taxon>
        <taxon>Phaseoleae</taxon>
        <taxon>Canavalia</taxon>
    </lineage>
</organism>
<gene>
    <name evidence="1" type="ORF">VNO77_42801</name>
</gene>
<proteinExistence type="predicted"/>
<accession>A0AAN9PPE0</accession>
<dbReference type="Proteomes" id="UP001367508">
    <property type="component" value="Unassembled WGS sequence"/>
</dbReference>
<sequence>MEIALQVYKRCLNFDKQGKYLIVCNANSNLRCYVERSQCSFSFPFPLSIESLGKSFHNNFGLLQPHLACTHFTLTSSKDVINMVLLKEDEKIINMRAVDLDSSDCHI</sequence>
<dbReference type="EMBL" id="JAYMYQ010000011">
    <property type="protein sequence ID" value="KAK7304907.1"/>
    <property type="molecule type" value="Genomic_DNA"/>
</dbReference>
<evidence type="ECO:0000313" key="1">
    <source>
        <dbReference type="EMBL" id="KAK7304907.1"/>
    </source>
</evidence>